<comment type="caution">
    <text evidence="2">The sequence shown here is derived from an EMBL/GenBank/DDBJ whole genome shotgun (WGS) entry which is preliminary data.</text>
</comment>
<dbReference type="EMBL" id="BJZR01000126">
    <property type="protein sequence ID" value="GEO93508.1"/>
    <property type="molecule type" value="Genomic_DNA"/>
</dbReference>
<evidence type="ECO:0000313" key="2">
    <source>
        <dbReference type="EMBL" id="GEO93508.1"/>
    </source>
</evidence>
<evidence type="ECO:0000256" key="1">
    <source>
        <dbReference type="SAM" id="MobiDB-lite"/>
    </source>
</evidence>
<dbReference type="Proteomes" id="UP000321155">
    <property type="component" value="Unassembled WGS sequence"/>
</dbReference>
<feature type="region of interest" description="Disordered" evidence="1">
    <location>
        <begin position="44"/>
        <end position="71"/>
    </location>
</feature>
<gene>
    <name evidence="2" type="ORF">KFL01_28140</name>
</gene>
<sequence length="149" mass="15278">MHGLRGNNRRPGSRAPSLLPGRFVWEGAAELGVWGCSLQASGAQDARQPGHGIGPDDGLAQHLPDRGRAAPATSAVMPWRACTASMGVPVALCPGGREVSVRGCGVQCHSDQEAEQGPLLHCPAGSVRPEGQGLSSGASQAALMISVFH</sequence>
<reference evidence="2 3" key="1">
    <citation type="submission" date="2019-07" db="EMBL/GenBank/DDBJ databases">
        <title>Whole genome shotgun sequence of Kocuria flava NBRC 107626.</title>
        <authorList>
            <person name="Hosoyama A."/>
            <person name="Uohara A."/>
            <person name="Ohji S."/>
            <person name="Ichikawa N."/>
        </authorList>
    </citation>
    <scope>NUCLEOTIDE SEQUENCE [LARGE SCALE GENOMIC DNA]</scope>
    <source>
        <strain evidence="2 3">NBRC 107626</strain>
    </source>
</reference>
<organism evidence="2 3">
    <name type="scientific">Kocuria flava</name>
    <dbReference type="NCBI Taxonomy" id="446860"/>
    <lineage>
        <taxon>Bacteria</taxon>
        <taxon>Bacillati</taxon>
        <taxon>Actinomycetota</taxon>
        <taxon>Actinomycetes</taxon>
        <taxon>Micrococcales</taxon>
        <taxon>Micrococcaceae</taxon>
        <taxon>Kocuria</taxon>
    </lineage>
</organism>
<evidence type="ECO:0000313" key="3">
    <source>
        <dbReference type="Proteomes" id="UP000321155"/>
    </source>
</evidence>
<keyword evidence="3" id="KW-1185">Reference proteome</keyword>
<protein>
    <submittedName>
        <fullName evidence="2">Uncharacterized protein</fullName>
    </submittedName>
</protein>
<accession>A0ABQ0X9R9</accession>
<name>A0ABQ0X9R9_9MICC</name>
<proteinExistence type="predicted"/>